<dbReference type="Gene3D" id="3.20.20.140">
    <property type="entry name" value="Metal-dependent hydrolases"/>
    <property type="match status" value="1"/>
</dbReference>
<comment type="caution">
    <text evidence="5">The sequence shown here is derived from an EMBL/GenBank/DDBJ whole genome shotgun (WGS) entry which is preliminary data.</text>
</comment>
<dbReference type="InterPro" id="IPR006330">
    <property type="entry name" value="Ado/ade_deaminase"/>
</dbReference>
<dbReference type="PANTHER" id="PTHR11409">
    <property type="entry name" value="ADENOSINE DEAMINASE"/>
    <property type="match status" value="1"/>
</dbReference>
<gene>
    <name evidence="5" type="ORF">BJY01DRAFT_214016</name>
</gene>
<keyword evidence="3" id="KW-0378">Hydrolase</keyword>
<evidence type="ECO:0000313" key="6">
    <source>
        <dbReference type="Proteomes" id="UP001610446"/>
    </source>
</evidence>
<comment type="cofactor">
    <cofactor evidence="1">
        <name>Zn(2+)</name>
        <dbReference type="ChEBI" id="CHEBI:29105"/>
    </cofactor>
</comment>
<keyword evidence="6" id="KW-1185">Reference proteome</keyword>
<accession>A0ABR4JZY3</accession>
<evidence type="ECO:0000256" key="3">
    <source>
        <dbReference type="ARBA" id="ARBA00022801"/>
    </source>
</evidence>
<dbReference type="InterPro" id="IPR001365">
    <property type="entry name" value="A_deaminase_dom"/>
</dbReference>
<dbReference type="PANTHER" id="PTHR11409:SF39">
    <property type="entry name" value="ADENOSINE DEAMINASE 2"/>
    <property type="match status" value="1"/>
</dbReference>
<proteinExistence type="predicted"/>
<reference evidence="5 6" key="1">
    <citation type="submission" date="2024-07" db="EMBL/GenBank/DDBJ databases">
        <title>Section-level genome sequencing and comparative genomics of Aspergillus sections Usti and Cavernicolus.</title>
        <authorList>
            <consortium name="Lawrence Berkeley National Laboratory"/>
            <person name="Nybo J.L."/>
            <person name="Vesth T.C."/>
            <person name="Theobald S."/>
            <person name="Frisvad J.C."/>
            <person name="Larsen T.O."/>
            <person name="Kjaerboelling I."/>
            <person name="Rothschild-Mancinelli K."/>
            <person name="Lyhne E.K."/>
            <person name="Kogle M.E."/>
            <person name="Barry K."/>
            <person name="Clum A."/>
            <person name="Na H."/>
            <person name="Ledsgaard L."/>
            <person name="Lin J."/>
            <person name="Lipzen A."/>
            <person name="Kuo A."/>
            <person name="Riley R."/>
            <person name="Mondo S."/>
            <person name="Labutti K."/>
            <person name="Haridas S."/>
            <person name="Pangalinan J."/>
            <person name="Salamov A.A."/>
            <person name="Simmons B.A."/>
            <person name="Magnuson J.K."/>
            <person name="Chen J."/>
            <person name="Drula E."/>
            <person name="Henrissat B."/>
            <person name="Wiebenga A."/>
            <person name="Lubbers R.J."/>
            <person name="Gomes A.C."/>
            <person name="Makela M.R."/>
            <person name="Stajich J."/>
            <person name="Grigoriev I.V."/>
            <person name="Mortensen U.H."/>
            <person name="De Vries R.P."/>
            <person name="Baker S.E."/>
            <person name="Andersen M.R."/>
        </authorList>
    </citation>
    <scope>NUCLEOTIDE SEQUENCE [LARGE SCALE GENOMIC DNA]</scope>
    <source>
        <strain evidence="5 6">CBS 123904</strain>
    </source>
</reference>
<dbReference type="SUPFAM" id="SSF51556">
    <property type="entry name" value="Metallo-dependent hydrolases"/>
    <property type="match status" value="1"/>
</dbReference>
<protein>
    <recommendedName>
        <fullName evidence="4">Adenosine deaminase domain-containing protein</fullName>
    </recommendedName>
</protein>
<organism evidence="5 6">
    <name type="scientific">Aspergillus pseudoustus</name>
    <dbReference type="NCBI Taxonomy" id="1810923"/>
    <lineage>
        <taxon>Eukaryota</taxon>
        <taxon>Fungi</taxon>
        <taxon>Dikarya</taxon>
        <taxon>Ascomycota</taxon>
        <taxon>Pezizomycotina</taxon>
        <taxon>Eurotiomycetes</taxon>
        <taxon>Eurotiomycetidae</taxon>
        <taxon>Eurotiales</taxon>
        <taxon>Aspergillaceae</taxon>
        <taxon>Aspergillus</taxon>
        <taxon>Aspergillus subgen. Nidulantes</taxon>
    </lineage>
</organism>
<dbReference type="Pfam" id="PF00962">
    <property type="entry name" value="A_deaminase"/>
    <property type="match status" value="1"/>
</dbReference>
<name>A0ABR4JZY3_9EURO</name>
<evidence type="ECO:0000256" key="2">
    <source>
        <dbReference type="ARBA" id="ARBA00022723"/>
    </source>
</evidence>
<evidence type="ECO:0000259" key="4">
    <source>
        <dbReference type="Pfam" id="PF00962"/>
    </source>
</evidence>
<evidence type="ECO:0000313" key="5">
    <source>
        <dbReference type="EMBL" id="KAL2845640.1"/>
    </source>
</evidence>
<keyword evidence="2" id="KW-0479">Metal-binding</keyword>
<feature type="domain" description="Adenosine deaminase" evidence="4">
    <location>
        <begin position="251"/>
        <end position="518"/>
    </location>
</feature>
<dbReference type="InterPro" id="IPR032466">
    <property type="entry name" value="Metal_Hydrolase"/>
</dbReference>
<dbReference type="EMBL" id="JBFXLU010000070">
    <property type="protein sequence ID" value="KAL2845640.1"/>
    <property type="molecule type" value="Genomic_DNA"/>
</dbReference>
<sequence length="563" mass="63818">MELENISWEAEEGVPQTQDPFIQRFLDGRDSLIQREVSQRHDFNLHNSLPPAAHRACQIVSQVCAQELAQIQHDGYPSNDFLHLSLMSGQAKERLEQSDLWKIVRHLPKGSLLHAHLPAMVDIDFLIDQVFATPGFHISAPKPITSQPDYQDVPVHFHYQPTEASRDKPSLWSPDYTPSDPIDVLAAGTSFPVNGEAGFRTWLKDRCTLQPPNDGGTSGVISDFFSFYLPIINSLFHHEPILRSSLRRILSQLVADRIRYVEFRVAFTFQYTLQGNEKHEEDYSTWFQIFQEEIERFRNSEEGKYFYGARIIWTTMRGLSNKDIGLSMKQCILTKQKFPGLICGFDLFGIESQERSLSDLLPILFWFRGRCADEGLDIPFMFHAGQTLGDGDQTDDNLFDAVLLGSRRISQPLSLYKHPLLIEVIKTKNILLEYSLRSSACLGLTTPFQSHPLPAVLSRGVSVTLGNDSPGVFGLGDNGLSTEYFGSLLAFQNMGLTGLTMMAENSIRWSCYEDQSLKEWTTGIEEGIVGEGLKASRLREFYADFEKFCEWVAQEFGARYGVE</sequence>
<dbReference type="Proteomes" id="UP001610446">
    <property type="component" value="Unassembled WGS sequence"/>
</dbReference>
<evidence type="ECO:0000256" key="1">
    <source>
        <dbReference type="ARBA" id="ARBA00001947"/>
    </source>
</evidence>